<evidence type="ECO:0000256" key="3">
    <source>
        <dbReference type="ARBA" id="ARBA00022676"/>
    </source>
</evidence>
<keyword evidence="4" id="KW-0812">Transmembrane</keyword>
<keyword evidence="8" id="KW-1185">Reference proteome</keyword>
<reference evidence="9 10" key="1">
    <citation type="submission" date="2025-04" db="UniProtKB">
        <authorList>
            <consortium name="RefSeq"/>
        </authorList>
    </citation>
    <scope>IDENTIFICATION</scope>
</reference>
<dbReference type="AlphaFoldDB" id="A0A6I9TFY5"/>
<dbReference type="InterPro" id="IPR004263">
    <property type="entry name" value="Exostosin"/>
</dbReference>
<feature type="region of interest" description="Disordered" evidence="6">
    <location>
        <begin position="182"/>
        <end position="251"/>
    </location>
</feature>
<dbReference type="Proteomes" id="UP000504604">
    <property type="component" value="Linkage group LG6"/>
</dbReference>
<feature type="compositionally biased region" description="Basic and acidic residues" evidence="6">
    <location>
        <begin position="87"/>
        <end position="107"/>
    </location>
</feature>
<dbReference type="InterPro" id="IPR040911">
    <property type="entry name" value="Exostosin_GT47"/>
</dbReference>
<evidence type="ECO:0000256" key="5">
    <source>
        <dbReference type="ARBA" id="ARBA00023034"/>
    </source>
</evidence>
<keyword evidence="3" id="KW-0808">Transferase</keyword>
<feature type="compositionally biased region" description="Polar residues" evidence="6">
    <location>
        <begin position="214"/>
        <end position="229"/>
    </location>
</feature>
<feature type="region of interest" description="Disordered" evidence="6">
    <location>
        <begin position="84"/>
        <end position="124"/>
    </location>
</feature>
<proteinExistence type="inferred from homology"/>
<protein>
    <submittedName>
        <fullName evidence="9 10">Probable glycosyltransferase At3g07620 isoform X1</fullName>
    </submittedName>
</protein>
<keyword evidence="4" id="KW-0735">Signal-anchor</keyword>
<evidence type="ECO:0000313" key="10">
    <source>
        <dbReference type="RefSeq" id="XP_011081794.1"/>
    </source>
</evidence>
<comment type="subcellular location">
    <subcellularLocation>
        <location evidence="1">Golgi apparatus membrane</location>
        <topology evidence="1">Single-pass type II membrane protein</topology>
    </subcellularLocation>
</comment>
<keyword evidence="3" id="KW-0328">Glycosyltransferase</keyword>
<evidence type="ECO:0000313" key="9">
    <source>
        <dbReference type="RefSeq" id="XP_011081793.1"/>
    </source>
</evidence>
<evidence type="ECO:0000313" key="11">
    <source>
        <dbReference type="RefSeq" id="XP_020550543.1"/>
    </source>
</evidence>
<name>A0A6I9TFY5_SESIN</name>
<evidence type="ECO:0000256" key="6">
    <source>
        <dbReference type="SAM" id="MobiDB-lite"/>
    </source>
</evidence>
<sequence length="678" mass="77092">METRRLLWVMALVFSVVLLVQYIELPYGYVLQSLLSFGKAQVTSAGSLLTKGSSKDTENLTNQIGLSGVNSSQMDVVHEFLNMTKLPDQKNEDDKHDLKSETSKLSDDSLGISNDPEDDHPSRDFLRVLHNSTDEGVAGNKKLAPKKAGEHGYDLPVSRYTSANNASLNNLQVTNAVPSSIKNEDTISPMTSPQVASPPPNSPSHISSPEFIGRNQSPHIQSSRPSTTSKGKDAANTLLNNGKPGLEQSGLSAFVNNSSTRKTPAKMKRFKGPPSVVVPISAMNDMLHQSRVSYRSTKPQWPSQAEKELLNAKTLIERAEIMEENPQIDVNVYKNFSAFTRSYELMEQALKIYIYTEGERPIFHQPELNGIYASEGWFMKLLEENKHFVTGNANKAHLFYLPFSSRILEETLYVPDSHSRRNLVQYLSSYLQNITTKYSFWNRTGGADHFLVACHDWAPAETSRIMKNCIRALCNADVKGGFQFGKDVSLPEIYVRNASNPLKNLGGKPPSQRRILAFFAGHMHGYLRPILLNYWENKDPDMKIFGKLRVEKGQMTYIQYMKSSKYCISAKGYEPYTPRVVEAIFYECVPVIISDNYIPPFFETLNWESFAVFILEKDIPNLKNILMSIPEHRYIKMQKRVRQIQKHFLWHSKPVKYDVFHMILHSIWWTKIFQMRPG</sequence>
<dbReference type="RefSeq" id="XP_011081793.1">
    <property type="nucleotide sequence ID" value="XM_011083491.2"/>
</dbReference>
<dbReference type="OrthoDB" id="1924787at2759"/>
<organism evidence="8 9">
    <name type="scientific">Sesamum indicum</name>
    <name type="common">Oriental sesame</name>
    <name type="synonym">Sesamum orientale</name>
    <dbReference type="NCBI Taxonomy" id="4182"/>
    <lineage>
        <taxon>Eukaryota</taxon>
        <taxon>Viridiplantae</taxon>
        <taxon>Streptophyta</taxon>
        <taxon>Embryophyta</taxon>
        <taxon>Tracheophyta</taxon>
        <taxon>Spermatophyta</taxon>
        <taxon>Magnoliopsida</taxon>
        <taxon>eudicotyledons</taxon>
        <taxon>Gunneridae</taxon>
        <taxon>Pentapetalae</taxon>
        <taxon>asterids</taxon>
        <taxon>lamiids</taxon>
        <taxon>Lamiales</taxon>
        <taxon>Pedaliaceae</taxon>
        <taxon>Sesamum</taxon>
    </lineage>
</organism>
<evidence type="ECO:0000313" key="8">
    <source>
        <dbReference type="Proteomes" id="UP000504604"/>
    </source>
</evidence>
<dbReference type="KEGG" id="sind:105164745"/>
<evidence type="ECO:0000256" key="2">
    <source>
        <dbReference type="ARBA" id="ARBA00010271"/>
    </source>
</evidence>
<evidence type="ECO:0000256" key="1">
    <source>
        <dbReference type="ARBA" id="ARBA00004323"/>
    </source>
</evidence>
<dbReference type="Gramene" id="SIN_1020790.t">
    <property type="protein sequence ID" value="SIN_1020790.t"/>
    <property type="gene ID" value="SIN_1020790"/>
</dbReference>
<evidence type="ECO:0000259" key="7">
    <source>
        <dbReference type="Pfam" id="PF03016"/>
    </source>
</evidence>
<feature type="compositionally biased region" description="Polar residues" evidence="6">
    <location>
        <begin position="182"/>
        <end position="195"/>
    </location>
</feature>
<dbReference type="GeneID" id="105164745"/>
<dbReference type="Pfam" id="PF03016">
    <property type="entry name" value="Exostosin_GT47"/>
    <property type="match status" value="1"/>
</dbReference>
<feature type="region of interest" description="Disordered" evidence="6">
    <location>
        <begin position="131"/>
        <end position="150"/>
    </location>
</feature>
<evidence type="ECO:0000256" key="4">
    <source>
        <dbReference type="ARBA" id="ARBA00022968"/>
    </source>
</evidence>
<gene>
    <name evidence="9 10 11" type="primary">LOC105164745</name>
</gene>
<comment type="similarity">
    <text evidence="2">Belongs to the glycosyltransferase 47 family.</text>
</comment>
<accession>A0A6I9TFY5</accession>
<dbReference type="PANTHER" id="PTHR11062">
    <property type="entry name" value="EXOSTOSIN HEPARAN SULFATE GLYCOSYLTRANSFERASE -RELATED"/>
    <property type="match status" value="1"/>
</dbReference>
<feature type="domain" description="Exostosin GT47" evidence="7">
    <location>
        <begin position="347"/>
        <end position="629"/>
    </location>
</feature>
<dbReference type="PANTHER" id="PTHR11062:SF108">
    <property type="entry name" value="EXOSTOSIN FAMILY PROTEIN"/>
    <property type="match status" value="1"/>
</dbReference>
<dbReference type="GO" id="GO:0016757">
    <property type="term" value="F:glycosyltransferase activity"/>
    <property type="evidence" value="ECO:0007669"/>
    <property type="project" value="UniProtKB-KW"/>
</dbReference>
<dbReference type="RefSeq" id="XP_020550543.1">
    <property type="nucleotide sequence ID" value="XM_020694884.1"/>
</dbReference>
<keyword evidence="5" id="KW-0333">Golgi apparatus</keyword>
<dbReference type="GO" id="GO:0000139">
    <property type="term" value="C:Golgi membrane"/>
    <property type="evidence" value="ECO:0007669"/>
    <property type="project" value="UniProtKB-SubCell"/>
</dbReference>
<dbReference type="RefSeq" id="XP_011081794.1">
    <property type="nucleotide sequence ID" value="XM_011083492.2"/>
</dbReference>